<dbReference type="EMBL" id="MN738906">
    <property type="protein sequence ID" value="QHT30680.1"/>
    <property type="molecule type" value="Genomic_DNA"/>
</dbReference>
<protein>
    <submittedName>
        <fullName evidence="1">Uncharacterized protein</fullName>
    </submittedName>
</protein>
<dbReference type="AlphaFoldDB" id="A0A6C0EQW2"/>
<accession>A0A6C0EQW2</accession>
<sequence>MSNNAKTAVRVSSNSSKPLHHIKENCELIENIIKSLPEISDMKEPYNSQKYKTCRHNCLCYEVECGFAHTFTIEARKMIRKEFKKAEKVKKIKGEIQKLGEEGFEKSWGDY</sequence>
<organism evidence="1">
    <name type="scientific">viral metagenome</name>
    <dbReference type="NCBI Taxonomy" id="1070528"/>
    <lineage>
        <taxon>unclassified sequences</taxon>
        <taxon>metagenomes</taxon>
        <taxon>organismal metagenomes</taxon>
    </lineage>
</organism>
<reference evidence="1" key="1">
    <citation type="journal article" date="2020" name="Nature">
        <title>Giant virus diversity and host interactions through global metagenomics.</title>
        <authorList>
            <person name="Schulz F."/>
            <person name="Roux S."/>
            <person name="Paez-Espino D."/>
            <person name="Jungbluth S."/>
            <person name="Walsh D.A."/>
            <person name="Denef V.J."/>
            <person name="McMahon K.D."/>
            <person name="Konstantinidis K.T."/>
            <person name="Eloe-Fadrosh E.A."/>
            <person name="Kyrpides N.C."/>
            <person name="Woyke T."/>
        </authorList>
    </citation>
    <scope>NUCLEOTIDE SEQUENCE</scope>
    <source>
        <strain evidence="1">GVMAG-M-3300009151-35</strain>
    </source>
</reference>
<evidence type="ECO:0000313" key="1">
    <source>
        <dbReference type="EMBL" id="QHT30680.1"/>
    </source>
</evidence>
<name>A0A6C0EQW2_9ZZZZ</name>
<proteinExistence type="predicted"/>